<dbReference type="AlphaFoldDB" id="A0A263HAN9"/>
<keyword evidence="2" id="KW-0488">Methylation</keyword>
<reference evidence="5 7" key="2">
    <citation type="submission" date="2018-06" db="EMBL/GenBank/DDBJ databases">
        <authorList>
            <consortium name="Pathogen Informatics"/>
            <person name="Doyle S."/>
        </authorList>
    </citation>
    <scope>NUCLEOTIDE SEQUENCE [LARGE SCALE GENOMIC DNA]</scope>
    <source>
        <strain evidence="5 7">NCTC10851</strain>
    </source>
</reference>
<dbReference type="NCBIfam" id="NF007862">
    <property type="entry name" value="PRK10574.1"/>
    <property type="match status" value="1"/>
</dbReference>
<evidence type="ECO:0000256" key="3">
    <source>
        <dbReference type="SAM" id="Phobius"/>
    </source>
</evidence>
<dbReference type="RefSeq" id="WP_094947422.1">
    <property type="nucleotide sequence ID" value="NZ_JBMHIA010000022.1"/>
</dbReference>
<evidence type="ECO:0000256" key="1">
    <source>
        <dbReference type="ARBA" id="ARBA00005233"/>
    </source>
</evidence>
<comment type="similarity">
    <text evidence="1">Belongs to the N-Me-Phe pilin family.</text>
</comment>
<keyword evidence="3" id="KW-0472">Membrane</keyword>
<dbReference type="GO" id="GO:0044096">
    <property type="term" value="C:type IV pilus"/>
    <property type="evidence" value="ECO:0007669"/>
    <property type="project" value="TreeGrafter"/>
</dbReference>
<protein>
    <submittedName>
        <fullName evidence="5">Prepilin peptidase dependent protein D</fullName>
    </submittedName>
    <submittedName>
        <fullName evidence="4">Prepilin peptidase-dependent pilin</fullName>
    </submittedName>
</protein>
<dbReference type="PANTHER" id="PTHR30093:SF34">
    <property type="entry name" value="PREPILIN PEPTIDASE-DEPENDENT PROTEIN D"/>
    <property type="match status" value="1"/>
</dbReference>
<evidence type="ECO:0000256" key="2">
    <source>
        <dbReference type="ARBA" id="ARBA00022481"/>
    </source>
</evidence>
<evidence type="ECO:0000313" key="4">
    <source>
        <dbReference type="EMBL" id="OZN24181.1"/>
    </source>
</evidence>
<dbReference type="InParanoid" id="A0A263HAN9"/>
<dbReference type="Proteomes" id="UP000215738">
    <property type="component" value="Unassembled WGS sequence"/>
</dbReference>
<keyword evidence="3" id="KW-0812">Transmembrane</keyword>
<keyword evidence="3" id="KW-1133">Transmembrane helix</keyword>
<name>A0A263HAN9_9PAST</name>
<dbReference type="FunCoup" id="A0A263HAN9">
    <property type="interactions" value="24"/>
</dbReference>
<dbReference type="NCBIfam" id="TIGR02532">
    <property type="entry name" value="IV_pilin_GFxxxE"/>
    <property type="match status" value="1"/>
</dbReference>
<dbReference type="Pfam" id="PF07963">
    <property type="entry name" value="N_methyl"/>
    <property type="match status" value="1"/>
</dbReference>
<dbReference type="PANTHER" id="PTHR30093">
    <property type="entry name" value="GENERAL SECRETION PATHWAY PROTEIN G"/>
    <property type="match status" value="1"/>
</dbReference>
<dbReference type="InterPro" id="IPR045584">
    <property type="entry name" value="Pilin-like"/>
</dbReference>
<dbReference type="InterPro" id="IPR012902">
    <property type="entry name" value="N_methyl_site"/>
</dbReference>
<dbReference type="PROSITE" id="PS00409">
    <property type="entry name" value="PROKAR_NTER_METHYL"/>
    <property type="match status" value="1"/>
</dbReference>
<evidence type="ECO:0000313" key="6">
    <source>
        <dbReference type="Proteomes" id="UP000215738"/>
    </source>
</evidence>
<dbReference type="OrthoDB" id="5918848at2"/>
<dbReference type="Proteomes" id="UP000254507">
    <property type="component" value="Unassembled WGS sequence"/>
</dbReference>
<gene>
    <name evidence="5" type="primary">pilE</name>
    <name evidence="4" type="ORF">CFY87_10195</name>
    <name evidence="5" type="ORF">NCTC10851_02211</name>
</gene>
<dbReference type="SUPFAM" id="SSF54523">
    <property type="entry name" value="Pili subunits"/>
    <property type="match status" value="1"/>
</dbReference>
<dbReference type="EMBL" id="NLFK01000012">
    <property type="protein sequence ID" value="OZN24181.1"/>
    <property type="molecule type" value="Genomic_DNA"/>
</dbReference>
<feature type="transmembrane region" description="Helical" evidence="3">
    <location>
        <begin position="27"/>
        <end position="48"/>
    </location>
</feature>
<dbReference type="EMBL" id="UFSB01000001">
    <property type="protein sequence ID" value="SUU38681.1"/>
    <property type="molecule type" value="Genomic_DNA"/>
</dbReference>
<dbReference type="Gene3D" id="3.30.700.10">
    <property type="entry name" value="Glycoprotein, Type 4 Pilin"/>
    <property type="match status" value="1"/>
</dbReference>
<proteinExistence type="inferred from homology"/>
<evidence type="ECO:0000313" key="5">
    <source>
        <dbReference type="EMBL" id="SUU38681.1"/>
    </source>
</evidence>
<evidence type="ECO:0000313" key="7">
    <source>
        <dbReference type="Proteomes" id="UP000254507"/>
    </source>
</evidence>
<accession>A0A263HAN9</accession>
<dbReference type="GO" id="GO:0043107">
    <property type="term" value="P:type IV pilus-dependent motility"/>
    <property type="evidence" value="ECO:0007669"/>
    <property type="project" value="TreeGrafter"/>
</dbReference>
<organism evidence="5 7">
    <name type="scientific">Actinobacillus seminis</name>
    <dbReference type="NCBI Taxonomy" id="722"/>
    <lineage>
        <taxon>Bacteria</taxon>
        <taxon>Pseudomonadati</taxon>
        <taxon>Pseudomonadota</taxon>
        <taxon>Gammaproteobacteria</taxon>
        <taxon>Pasteurellales</taxon>
        <taxon>Pasteurellaceae</taxon>
        <taxon>Actinobacillus</taxon>
    </lineage>
</organism>
<keyword evidence="6" id="KW-1185">Reference proteome</keyword>
<reference evidence="4 6" key="1">
    <citation type="submission" date="2017-07" db="EMBL/GenBank/DDBJ databases">
        <title>Virulence factors identified in Actinobacillus seminis.</title>
        <authorList>
            <person name="Negrete-Abascal E."/>
            <person name="Vaca-Pacheco S."/>
            <person name="Montes-Garcia F."/>
            <person name="Leyto-Gil A.M."/>
            <person name="Fragoso-Garcia E."/>
            <person name="Carvente-Garcia R."/>
            <person name="Perez-Agueros S."/>
            <person name="Castelan-Sanchez H.G."/>
            <person name="Garcia-Molina A."/>
            <person name="Villamar T.E."/>
            <person name="Vazquez-Cruz C."/>
        </authorList>
    </citation>
    <scope>NUCLEOTIDE SEQUENCE [LARGE SCALE GENOMIC DNA]</scope>
    <source>
        <strain evidence="4 6">ATCC 15768</strain>
    </source>
</reference>
<sequence length="160" mass="17379">MKNLHRTFVNSKISTHRLLAYPGQYKGFTLVELMIVIAIVAILATIAIPSYQNYTKKAAMSELLQASAPYRSEVELCIYNHGDNKNCSAGSNGIQQNSGERGKYIKSVNVQAGVITVEGKGTLENISYSLTSSGDALDGVVWSVNCFSNDELFPAGYCTN</sequence>